<dbReference type="AlphaFoldDB" id="A0A2X0LWE8"/>
<dbReference type="EMBL" id="FQNC01000019">
    <property type="protein sequence ID" value="SGY24090.1"/>
    <property type="molecule type" value="Genomic_DNA"/>
</dbReference>
<organism evidence="4 5">
    <name type="scientific">Microbotryum silenes-dioicae</name>
    <dbReference type="NCBI Taxonomy" id="796604"/>
    <lineage>
        <taxon>Eukaryota</taxon>
        <taxon>Fungi</taxon>
        <taxon>Dikarya</taxon>
        <taxon>Basidiomycota</taxon>
        <taxon>Pucciniomycotina</taxon>
        <taxon>Microbotryomycetes</taxon>
        <taxon>Microbotryales</taxon>
        <taxon>Microbotryaceae</taxon>
        <taxon>Microbotryum</taxon>
    </lineage>
</organism>
<proteinExistence type="predicted"/>
<keyword evidence="5" id="KW-1185">Reference proteome</keyword>
<dbReference type="InterPro" id="IPR056146">
    <property type="entry name" value="DUF7729"/>
</dbReference>
<feature type="domain" description="DUF7729" evidence="3">
    <location>
        <begin position="130"/>
        <end position="274"/>
    </location>
</feature>
<evidence type="ECO:0000256" key="2">
    <source>
        <dbReference type="SAM" id="SignalP"/>
    </source>
</evidence>
<evidence type="ECO:0000313" key="5">
    <source>
        <dbReference type="Proteomes" id="UP000249464"/>
    </source>
</evidence>
<evidence type="ECO:0000313" key="4">
    <source>
        <dbReference type="EMBL" id="SGY24090.1"/>
    </source>
</evidence>
<evidence type="ECO:0000256" key="1">
    <source>
        <dbReference type="SAM" id="MobiDB-lite"/>
    </source>
</evidence>
<gene>
    <name evidence="4" type="primary">BQ5605_C019g09010</name>
    <name evidence="4" type="ORF">BQ5605_C019G09010</name>
</gene>
<name>A0A2X0LWE8_9BASI</name>
<protein>
    <submittedName>
        <fullName evidence="4">BQ5605_C019g09010 protein</fullName>
    </submittedName>
</protein>
<feature type="signal peptide" evidence="2">
    <location>
        <begin position="1"/>
        <end position="26"/>
    </location>
</feature>
<reference evidence="4 5" key="1">
    <citation type="submission" date="2016-11" db="EMBL/GenBank/DDBJ databases">
        <authorList>
            <person name="Jaros S."/>
            <person name="Januszkiewicz K."/>
            <person name="Wedrychowicz H."/>
        </authorList>
    </citation>
    <scope>NUCLEOTIDE SEQUENCE [LARGE SCALE GENOMIC DNA]</scope>
</reference>
<dbReference type="PANTHER" id="PTHR34862:SF1">
    <property type="entry name" value="SPARK DOMAIN-CONTAINING PROTEIN"/>
    <property type="match status" value="1"/>
</dbReference>
<feature type="chain" id="PRO_5016057367" evidence="2">
    <location>
        <begin position="27"/>
        <end position="335"/>
    </location>
</feature>
<feature type="region of interest" description="Disordered" evidence="1">
    <location>
        <begin position="281"/>
        <end position="306"/>
    </location>
</feature>
<dbReference type="Proteomes" id="UP000249464">
    <property type="component" value="Unassembled WGS sequence"/>
</dbReference>
<dbReference type="PANTHER" id="PTHR34862">
    <property type="entry name" value="SPARK DOMAIN-CONTAINING PROTEIN"/>
    <property type="match status" value="1"/>
</dbReference>
<keyword evidence="2" id="KW-0732">Signal</keyword>
<accession>A0A2X0LWE8</accession>
<dbReference type="Pfam" id="PF24855">
    <property type="entry name" value="DUF7729"/>
    <property type="match status" value="1"/>
</dbReference>
<sequence>MMLFPTTKRSQTAALTVVAFVTVATAAESTSIATGLSSACQSAVVSLLGSDFVLEYHSNLQPILSWTRCSAGRGRSRRVAAITQPSSSGVRRPPSSCNKRLRTRAGTCASLTGLVAVATTSGSIINPVNTWLENICTKTCNSTTLINAQKAVSTGCATDISSGVTTAVALQAAIASYPTFRSAACIESTSNSTLCLTQLLTEIQAVSGNLTITEVLSLTSNLTSIESLPTAEACSDCNKALFTTLEPVITNASGTASSELKAGLSSKCGATFVNGMMPSSVSTTTGNATTGSAATANGTTSTTSTSLSAGKGLRLTLTELLVAVVALGLGTAALA</sequence>
<evidence type="ECO:0000259" key="3">
    <source>
        <dbReference type="Pfam" id="PF24855"/>
    </source>
</evidence>